<keyword evidence="1" id="KW-0812">Transmembrane</keyword>
<organism evidence="2 3">
    <name type="scientific">Isoptericola peretonis</name>
    <dbReference type="NCBI Taxonomy" id="2918523"/>
    <lineage>
        <taxon>Bacteria</taxon>
        <taxon>Bacillati</taxon>
        <taxon>Actinomycetota</taxon>
        <taxon>Actinomycetes</taxon>
        <taxon>Micrococcales</taxon>
        <taxon>Promicromonosporaceae</taxon>
        <taxon>Isoptericola</taxon>
    </lineage>
</organism>
<feature type="transmembrane region" description="Helical" evidence="1">
    <location>
        <begin position="43"/>
        <end position="64"/>
    </location>
</feature>
<proteinExistence type="predicted"/>
<comment type="caution">
    <text evidence="2">The sequence shown here is derived from an EMBL/GenBank/DDBJ whole genome shotgun (WGS) entry which is preliminary data.</text>
</comment>
<feature type="transmembrane region" description="Helical" evidence="1">
    <location>
        <begin position="121"/>
        <end position="142"/>
    </location>
</feature>
<keyword evidence="1" id="KW-1133">Transmembrane helix</keyword>
<keyword evidence="3" id="KW-1185">Reference proteome</keyword>
<dbReference type="EMBL" id="JALQCY010000002">
    <property type="protein sequence ID" value="MCK9793056.1"/>
    <property type="molecule type" value="Genomic_DNA"/>
</dbReference>
<feature type="transmembrane region" description="Helical" evidence="1">
    <location>
        <begin position="162"/>
        <end position="184"/>
    </location>
</feature>
<evidence type="ECO:0000256" key="1">
    <source>
        <dbReference type="SAM" id="Phobius"/>
    </source>
</evidence>
<gene>
    <name evidence="2" type="ORF">M1843_04760</name>
</gene>
<feature type="transmembrane region" description="Helical" evidence="1">
    <location>
        <begin position="191"/>
        <end position="221"/>
    </location>
</feature>
<evidence type="ECO:0008006" key="4">
    <source>
        <dbReference type="Google" id="ProtNLM"/>
    </source>
</evidence>
<sequence>MTAAGTTPAPPTSAAAARSSARVPFHRLLDVELRKTVDTRASAALLAGVAGTAALVVGALAVWGREDELGLAYLAGSVAYPLQLVVPMVAALAVTGEWTQRGALTTFALVPRRGRVVGAKAAAGLLVAVATSLFSFALSALGTAVGSATRGIDPVWDLSLDAAARLTLLLVVATAVGFAFAVVIRASAPTLVAYLLFMLILPPLSSMLAAVFDGYAAVAPWVDLSTTMSVLSGPSVAGEQWAQLGVATLVWVALPLVLGMRRLLRVEIR</sequence>
<feature type="transmembrane region" description="Helical" evidence="1">
    <location>
        <begin position="70"/>
        <end position="94"/>
    </location>
</feature>
<evidence type="ECO:0000313" key="2">
    <source>
        <dbReference type="EMBL" id="MCK9793056.1"/>
    </source>
</evidence>
<dbReference type="RefSeq" id="WP_416342925.1">
    <property type="nucleotide sequence ID" value="NZ_JALQCY010000002.1"/>
</dbReference>
<reference evidence="2 3" key="1">
    <citation type="submission" date="2022-02" db="EMBL/GenBank/DDBJ databases">
        <title>The car tank lid bacteriome: a reservoir of bacteria with potential in bioremediation of fuel.</title>
        <authorList>
            <person name="Vidal-Verdu A."/>
            <person name="Gomez-Martinez D."/>
            <person name="Latorre-Perez A."/>
            <person name="Pereto J."/>
            <person name="Porcar M."/>
        </authorList>
    </citation>
    <scope>NUCLEOTIDE SEQUENCE [LARGE SCALE GENOMIC DNA]</scope>
    <source>
        <strain evidence="2 3">4D.3</strain>
    </source>
</reference>
<protein>
    <recommendedName>
        <fullName evidence="4">ABC transporter permease</fullName>
    </recommendedName>
</protein>
<keyword evidence="1" id="KW-0472">Membrane</keyword>
<dbReference type="Proteomes" id="UP001651050">
    <property type="component" value="Unassembled WGS sequence"/>
</dbReference>
<accession>A0ABT0J0Q0</accession>
<name>A0ABT0J0Q0_9MICO</name>
<feature type="transmembrane region" description="Helical" evidence="1">
    <location>
        <begin position="241"/>
        <end position="260"/>
    </location>
</feature>
<evidence type="ECO:0000313" key="3">
    <source>
        <dbReference type="Proteomes" id="UP001651050"/>
    </source>
</evidence>